<feature type="transmembrane region" description="Helical" evidence="1">
    <location>
        <begin position="48"/>
        <end position="67"/>
    </location>
</feature>
<accession>A0A8D1USA0</accession>
<dbReference type="AlphaFoldDB" id="A0A8D1USA0"/>
<dbReference type="Proteomes" id="UP000694571">
    <property type="component" value="Unplaced"/>
</dbReference>
<evidence type="ECO:0000256" key="1">
    <source>
        <dbReference type="SAM" id="Phobius"/>
    </source>
</evidence>
<proteinExistence type="predicted"/>
<sequence length="125" mass="14545">MMPILTIVRWYLIVVLICISLLISDVEHFFMCLLALCMACLETSLPILQLGCFVFLLLSFMSCLYILDINPCWLYHLQLFFSHSVGCLFFFFFFFLIVSSAVQKLVSLTRSHWFIFVFTSIALSD</sequence>
<name>A0A8D1USA0_PIG</name>
<keyword evidence="1" id="KW-1133">Transmembrane helix</keyword>
<organism evidence="2 3">
    <name type="scientific">Sus scrofa</name>
    <name type="common">Pig</name>
    <dbReference type="NCBI Taxonomy" id="9823"/>
    <lineage>
        <taxon>Eukaryota</taxon>
        <taxon>Metazoa</taxon>
        <taxon>Chordata</taxon>
        <taxon>Craniata</taxon>
        <taxon>Vertebrata</taxon>
        <taxon>Euteleostomi</taxon>
        <taxon>Mammalia</taxon>
        <taxon>Eutheria</taxon>
        <taxon>Laurasiatheria</taxon>
        <taxon>Artiodactyla</taxon>
        <taxon>Suina</taxon>
        <taxon>Suidae</taxon>
        <taxon>Sus</taxon>
    </lineage>
</organism>
<feature type="transmembrane region" description="Helical" evidence="1">
    <location>
        <begin position="12"/>
        <end position="36"/>
    </location>
</feature>
<evidence type="ECO:0000313" key="3">
    <source>
        <dbReference type="Proteomes" id="UP000694723"/>
    </source>
</evidence>
<feature type="transmembrane region" description="Helical" evidence="1">
    <location>
        <begin position="73"/>
        <end position="98"/>
    </location>
</feature>
<evidence type="ECO:0000313" key="2">
    <source>
        <dbReference type="Ensembl" id="ENSSSCP00060013607.1"/>
    </source>
</evidence>
<keyword evidence="1" id="KW-0812">Transmembrane</keyword>
<protein>
    <submittedName>
        <fullName evidence="2">Uncharacterized protein</fullName>
    </submittedName>
</protein>
<dbReference type="Ensembl" id="ENSSSCT00050062706.1">
    <property type="protein sequence ID" value="ENSSSCP00050026915.1"/>
    <property type="gene ID" value="ENSSSCG00050046098.1"/>
</dbReference>
<dbReference type="Ensembl" id="ENSSSCT00060031767.1">
    <property type="protein sequence ID" value="ENSSSCP00060013607.1"/>
    <property type="gene ID" value="ENSSSCG00060023428.1"/>
</dbReference>
<keyword evidence="1" id="KW-0472">Membrane</keyword>
<reference evidence="2" key="1">
    <citation type="submission" date="2025-05" db="UniProtKB">
        <authorList>
            <consortium name="Ensembl"/>
        </authorList>
    </citation>
    <scope>IDENTIFICATION</scope>
</reference>
<dbReference type="Proteomes" id="UP000694723">
    <property type="component" value="Unplaced"/>
</dbReference>